<comment type="similarity">
    <text evidence="2">Belongs to the syntaxin family.</text>
</comment>
<dbReference type="GO" id="GO:0006886">
    <property type="term" value="P:intracellular protein transport"/>
    <property type="evidence" value="ECO:0007669"/>
    <property type="project" value="InterPro"/>
</dbReference>
<dbReference type="SMART" id="SM00397">
    <property type="entry name" value="t_SNARE"/>
    <property type="match status" value="1"/>
</dbReference>
<organism evidence="12 13">
    <name type="scientific">Tritrichomonas foetus</name>
    <dbReference type="NCBI Taxonomy" id="1144522"/>
    <lineage>
        <taxon>Eukaryota</taxon>
        <taxon>Metamonada</taxon>
        <taxon>Parabasalia</taxon>
        <taxon>Tritrichomonadida</taxon>
        <taxon>Tritrichomonadidae</taxon>
        <taxon>Tritrichomonas</taxon>
    </lineage>
</organism>
<feature type="transmembrane region" description="Helical" evidence="10">
    <location>
        <begin position="246"/>
        <end position="266"/>
    </location>
</feature>
<dbReference type="InterPro" id="IPR006012">
    <property type="entry name" value="Syntaxin/epimorphin_CS"/>
</dbReference>
<evidence type="ECO:0000256" key="7">
    <source>
        <dbReference type="ARBA" id="ARBA00023034"/>
    </source>
</evidence>
<comment type="caution">
    <text evidence="12">The sequence shown here is derived from an EMBL/GenBank/DDBJ whole genome shotgun (WGS) entry which is preliminary data.</text>
</comment>
<dbReference type="InterPro" id="IPR045242">
    <property type="entry name" value="Syntaxin"/>
</dbReference>
<evidence type="ECO:0000256" key="4">
    <source>
        <dbReference type="ARBA" id="ARBA00022692"/>
    </source>
</evidence>
<evidence type="ECO:0000313" key="12">
    <source>
        <dbReference type="EMBL" id="OHT06137.1"/>
    </source>
</evidence>
<gene>
    <name evidence="12" type="primary">SYP41</name>
    <name evidence="12" type="ORF">TRFO_25917</name>
</gene>
<evidence type="ECO:0000256" key="2">
    <source>
        <dbReference type="ARBA" id="ARBA00009063"/>
    </source>
</evidence>
<dbReference type="CDD" id="cd15845">
    <property type="entry name" value="SNARE_syntaxin16"/>
    <property type="match status" value="1"/>
</dbReference>
<dbReference type="OrthoDB" id="10251371at2759"/>
<dbReference type="RefSeq" id="XP_068359273.1">
    <property type="nucleotide sequence ID" value="XM_068504641.1"/>
</dbReference>
<evidence type="ECO:0000256" key="5">
    <source>
        <dbReference type="ARBA" id="ARBA00022927"/>
    </source>
</evidence>
<keyword evidence="13" id="KW-1185">Reference proteome</keyword>
<dbReference type="Proteomes" id="UP000179807">
    <property type="component" value="Unassembled WGS sequence"/>
</dbReference>
<dbReference type="GO" id="GO:0031201">
    <property type="term" value="C:SNARE complex"/>
    <property type="evidence" value="ECO:0007669"/>
    <property type="project" value="TreeGrafter"/>
</dbReference>
<evidence type="ECO:0000256" key="9">
    <source>
        <dbReference type="ARBA" id="ARBA00023136"/>
    </source>
</evidence>
<evidence type="ECO:0000256" key="1">
    <source>
        <dbReference type="ARBA" id="ARBA00004409"/>
    </source>
</evidence>
<sequence>MHNSGFKNNYTDLFISFRNQHHSSIPERSKYSDNLITTLSDNINVKLSLLNRKIEELDELFTQRMMPTFDNAVIELCDHNIRQTTSDISRRINNLSLEIKCPISTHDSEIASVLVNLQQCHRLQLSKMVQKFRNLQATKRPNMHTIVDNQGDLISDIYADFSPNESHDSISLIQQNLETRQNEDLEQLVSMMNELNSLFRDVSLLIFEQGTVLDRIDTKIEMAIQDVQRGNEQLEQANEYQAHDCFYTYITVLLVLIGICLMIMIFRVW</sequence>
<dbReference type="PANTHER" id="PTHR19957:SF83">
    <property type="entry name" value="SYNTAXIN-16"/>
    <property type="match status" value="1"/>
</dbReference>
<accession>A0A1J4K3W1</accession>
<dbReference type="SUPFAM" id="SSF47661">
    <property type="entry name" value="t-snare proteins"/>
    <property type="match status" value="1"/>
</dbReference>
<evidence type="ECO:0000256" key="6">
    <source>
        <dbReference type="ARBA" id="ARBA00022989"/>
    </source>
</evidence>
<evidence type="ECO:0000256" key="10">
    <source>
        <dbReference type="SAM" id="Phobius"/>
    </source>
</evidence>
<keyword evidence="4 10" id="KW-0812">Transmembrane</keyword>
<dbReference type="AlphaFoldDB" id="A0A1J4K3W1"/>
<keyword evidence="7" id="KW-0333">Golgi apparatus</keyword>
<dbReference type="GO" id="GO:0005484">
    <property type="term" value="F:SNAP receptor activity"/>
    <property type="evidence" value="ECO:0007669"/>
    <property type="project" value="InterPro"/>
</dbReference>
<dbReference type="Gene3D" id="1.20.5.110">
    <property type="match status" value="1"/>
</dbReference>
<dbReference type="GO" id="GO:0006906">
    <property type="term" value="P:vesicle fusion"/>
    <property type="evidence" value="ECO:0007669"/>
    <property type="project" value="TreeGrafter"/>
</dbReference>
<comment type="subcellular location">
    <subcellularLocation>
        <location evidence="1">Golgi apparatus membrane</location>
        <topology evidence="1">Single-pass type IV membrane protein</topology>
    </subcellularLocation>
</comment>
<dbReference type="GO" id="GO:0000139">
    <property type="term" value="C:Golgi membrane"/>
    <property type="evidence" value="ECO:0007669"/>
    <property type="project" value="UniProtKB-SubCell"/>
</dbReference>
<dbReference type="GO" id="GO:0000149">
    <property type="term" value="F:SNARE binding"/>
    <property type="evidence" value="ECO:0007669"/>
    <property type="project" value="TreeGrafter"/>
</dbReference>
<keyword evidence="9 10" id="KW-0472">Membrane</keyword>
<dbReference type="InterPro" id="IPR000727">
    <property type="entry name" value="T_SNARE_dom"/>
</dbReference>
<dbReference type="GeneID" id="94839345"/>
<evidence type="ECO:0000256" key="8">
    <source>
        <dbReference type="ARBA" id="ARBA00023054"/>
    </source>
</evidence>
<keyword evidence="3" id="KW-0813">Transport</keyword>
<keyword evidence="6 10" id="KW-1133">Transmembrane helix</keyword>
<dbReference type="VEuPathDB" id="TrichDB:TRFO_25917"/>
<dbReference type="EMBL" id="MLAK01000735">
    <property type="protein sequence ID" value="OHT06137.1"/>
    <property type="molecule type" value="Genomic_DNA"/>
</dbReference>
<dbReference type="PROSITE" id="PS00914">
    <property type="entry name" value="SYNTAXIN"/>
    <property type="match status" value="1"/>
</dbReference>
<reference evidence="12" key="1">
    <citation type="submission" date="2016-10" db="EMBL/GenBank/DDBJ databases">
        <authorList>
            <person name="Benchimol M."/>
            <person name="Almeida L.G."/>
            <person name="Vasconcelos A.T."/>
            <person name="Perreira-Neves A."/>
            <person name="Rosa I.A."/>
            <person name="Tasca T."/>
            <person name="Bogo M.R."/>
            <person name="de Souza W."/>
        </authorList>
    </citation>
    <scope>NUCLEOTIDE SEQUENCE [LARGE SCALE GENOMIC DNA]</scope>
    <source>
        <strain evidence="12">K</strain>
    </source>
</reference>
<protein>
    <submittedName>
        <fullName evidence="12">Syntaxin-41</fullName>
    </submittedName>
</protein>
<proteinExistence type="inferred from homology"/>
<dbReference type="InterPro" id="IPR010989">
    <property type="entry name" value="SNARE"/>
</dbReference>
<evidence type="ECO:0000313" key="13">
    <source>
        <dbReference type="Proteomes" id="UP000179807"/>
    </source>
</evidence>
<dbReference type="PROSITE" id="PS50192">
    <property type="entry name" value="T_SNARE"/>
    <property type="match status" value="1"/>
</dbReference>
<keyword evidence="8" id="KW-0175">Coiled coil</keyword>
<dbReference type="PANTHER" id="PTHR19957">
    <property type="entry name" value="SYNTAXIN"/>
    <property type="match status" value="1"/>
</dbReference>
<evidence type="ECO:0000259" key="11">
    <source>
        <dbReference type="PROSITE" id="PS50192"/>
    </source>
</evidence>
<name>A0A1J4K3W1_9EUKA</name>
<keyword evidence="5" id="KW-0653">Protein transport</keyword>
<feature type="domain" description="T-SNARE coiled-coil homology" evidence="11">
    <location>
        <begin position="175"/>
        <end position="237"/>
    </location>
</feature>
<dbReference type="GO" id="GO:0048278">
    <property type="term" value="P:vesicle docking"/>
    <property type="evidence" value="ECO:0007669"/>
    <property type="project" value="TreeGrafter"/>
</dbReference>
<evidence type="ECO:0000256" key="3">
    <source>
        <dbReference type="ARBA" id="ARBA00022448"/>
    </source>
</evidence>